<reference evidence="1" key="1">
    <citation type="submission" date="2015-12" db="EMBL/GenBank/DDBJ databases">
        <title>Gene expression during late stages of embryo sac development: a critical building block for successful pollen-pistil interactions.</title>
        <authorList>
            <person name="Liu Y."/>
            <person name="Joly V."/>
            <person name="Sabar M."/>
            <person name="Matton D.P."/>
        </authorList>
    </citation>
    <scope>NUCLEOTIDE SEQUENCE</scope>
</reference>
<dbReference type="EMBL" id="GEDG01006769">
    <property type="protein sequence ID" value="JAP31718.1"/>
    <property type="molecule type" value="Transcribed_RNA"/>
</dbReference>
<evidence type="ECO:0000313" key="1">
    <source>
        <dbReference type="EMBL" id="JAP31718.1"/>
    </source>
</evidence>
<sequence>MTRVGNLSNLWFFEQRRHFLLRILNIYNSLIAFHYANSLKQQIEFSVRFQTEELNTMNCTSPNPKNSIDDTYHYSSSINKLLQYHISIRSTTTKDARQQQWTTFHQNLFCFAIRIMQ</sequence>
<dbReference type="AlphaFoldDB" id="A0A0V0IIE4"/>
<accession>A0A0V0IIE4</accession>
<proteinExistence type="predicted"/>
<name>A0A0V0IIE4_SOLCH</name>
<organism evidence="1">
    <name type="scientific">Solanum chacoense</name>
    <name type="common">Chaco potato</name>
    <dbReference type="NCBI Taxonomy" id="4108"/>
    <lineage>
        <taxon>Eukaryota</taxon>
        <taxon>Viridiplantae</taxon>
        <taxon>Streptophyta</taxon>
        <taxon>Embryophyta</taxon>
        <taxon>Tracheophyta</taxon>
        <taxon>Spermatophyta</taxon>
        <taxon>Magnoliopsida</taxon>
        <taxon>eudicotyledons</taxon>
        <taxon>Gunneridae</taxon>
        <taxon>Pentapetalae</taxon>
        <taxon>asterids</taxon>
        <taxon>lamiids</taxon>
        <taxon>Solanales</taxon>
        <taxon>Solanaceae</taxon>
        <taxon>Solanoideae</taxon>
        <taxon>Solaneae</taxon>
        <taxon>Solanum</taxon>
    </lineage>
</organism>
<protein>
    <submittedName>
        <fullName evidence="1">Putative ovule protein</fullName>
    </submittedName>
</protein>